<feature type="compositionally biased region" description="Acidic residues" evidence="7">
    <location>
        <begin position="240"/>
        <end position="250"/>
    </location>
</feature>
<reference evidence="10" key="2">
    <citation type="journal article" date="2020" name="Nat. Commun.">
        <title>Large-scale genome sequencing of mycorrhizal fungi provides insights into the early evolution of symbiotic traits.</title>
        <authorList>
            <person name="Miyauchi S."/>
            <person name="Kiss E."/>
            <person name="Kuo A."/>
            <person name="Drula E."/>
            <person name="Kohler A."/>
            <person name="Sanchez-Garcia M."/>
            <person name="Morin E."/>
            <person name="Andreopoulos B."/>
            <person name="Barry K.W."/>
            <person name="Bonito G."/>
            <person name="Buee M."/>
            <person name="Carver A."/>
            <person name="Chen C."/>
            <person name="Cichocki N."/>
            <person name="Clum A."/>
            <person name="Culley D."/>
            <person name="Crous P.W."/>
            <person name="Fauchery L."/>
            <person name="Girlanda M."/>
            <person name="Hayes R.D."/>
            <person name="Keri Z."/>
            <person name="LaButti K."/>
            <person name="Lipzen A."/>
            <person name="Lombard V."/>
            <person name="Magnuson J."/>
            <person name="Maillard F."/>
            <person name="Murat C."/>
            <person name="Nolan M."/>
            <person name="Ohm R.A."/>
            <person name="Pangilinan J."/>
            <person name="Pereira M.F."/>
            <person name="Perotto S."/>
            <person name="Peter M."/>
            <person name="Pfister S."/>
            <person name="Riley R."/>
            <person name="Sitrit Y."/>
            <person name="Stielow J.B."/>
            <person name="Szollosi G."/>
            <person name="Zifcakova L."/>
            <person name="Stursova M."/>
            <person name="Spatafora J.W."/>
            <person name="Tedersoo L."/>
            <person name="Vaario L.M."/>
            <person name="Yamada A."/>
            <person name="Yan M."/>
            <person name="Wang P."/>
            <person name="Xu J."/>
            <person name="Bruns T."/>
            <person name="Baldrian P."/>
            <person name="Vilgalys R."/>
            <person name="Dunand C."/>
            <person name="Henrissat B."/>
            <person name="Grigoriev I.V."/>
            <person name="Hibbett D."/>
            <person name="Nagy L.G."/>
            <person name="Martin F.M."/>
        </authorList>
    </citation>
    <scope>NUCLEOTIDE SEQUENCE</scope>
    <source>
        <strain evidence="10">Prilba</strain>
    </source>
</reference>
<feature type="region of interest" description="Disordered" evidence="7">
    <location>
        <begin position="332"/>
        <end position="361"/>
    </location>
</feature>
<organism evidence="10 11">
    <name type="scientific">Russula ochroleuca</name>
    <dbReference type="NCBI Taxonomy" id="152965"/>
    <lineage>
        <taxon>Eukaryota</taxon>
        <taxon>Fungi</taxon>
        <taxon>Dikarya</taxon>
        <taxon>Basidiomycota</taxon>
        <taxon>Agaricomycotina</taxon>
        <taxon>Agaricomycetes</taxon>
        <taxon>Russulales</taxon>
        <taxon>Russulaceae</taxon>
        <taxon>Russula</taxon>
    </lineage>
</organism>
<evidence type="ECO:0000256" key="5">
    <source>
        <dbReference type="ARBA" id="ARBA00023242"/>
    </source>
</evidence>
<dbReference type="Gene3D" id="3.40.50.300">
    <property type="entry name" value="P-loop containing nucleotide triphosphate hydrolases"/>
    <property type="match status" value="1"/>
</dbReference>
<dbReference type="SMART" id="SM00490">
    <property type="entry name" value="HELICc"/>
    <property type="match status" value="1"/>
</dbReference>
<keyword evidence="4" id="KW-0067">ATP-binding</keyword>
<feature type="region of interest" description="Disordered" evidence="7">
    <location>
        <begin position="227"/>
        <end position="254"/>
    </location>
</feature>
<dbReference type="InterPro" id="IPR038718">
    <property type="entry name" value="SNF2-like_sf"/>
</dbReference>
<keyword evidence="5" id="KW-0539">Nucleus</keyword>
<evidence type="ECO:0000256" key="7">
    <source>
        <dbReference type="SAM" id="MobiDB-lite"/>
    </source>
</evidence>
<feature type="compositionally biased region" description="Basic residues" evidence="7">
    <location>
        <begin position="45"/>
        <end position="65"/>
    </location>
</feature>
<evidence type="ECO:0000259" key="9">
    <source>
        <dbReference type="PROSITE" id="PS51194"/>
    </source>
</evidence>
<evidence type="ECO:0000256" key="4">
    <source>
        <dbReference type="ARBA" id="ARBA00022840"/>
    </source>
</evidence>
<dbReference type="PROSITE" id="PS51194">
    <property type="entry name" value="HELICASE_CTER"/>
    <property type="match status" value="1"/>
</dbReference>
<dbReference type="SUPFAM" id="SSF52540">
    <property type="entry name" value="P-loop containing nucleoside triphosphate hydrolases"/>
    <property type="match status" value="2"/>
</dbReference>
<evidence type="ECO:0000313" key="10">
    <source>
        <dbReference type="EMBL" id="KAF8487186.1"/>
    </source>
</evidence>
<feature type="region of interest" description="Disordered" evidence="7">
    <location>
        <begin position="1"/>
        <end position="214"/>
    </location>
</feature>
<dbReference type="InterPro" id="IPR000330">
    <property type="entry name" value="SNF2_N"/>
</dbReference>
<protein>
    <submittedName>
        <fullName evidence="10">P-loop containing nucleoside triphosphate hydrolase protein</fullName>
    </submittedName>
</protein>
<dbReference type="Gene3D" id="3.40.50.10810">
    <property type="entry name" value="Tandem AAA-ATPase domain"/>
    <property type="match status" value="2"/>
</dbReference>
<gene>
    <name evidence="10" type="ORF">DFH94DRAFT_703756</name>
</gene>
<evidence type="ECO:0000259" key="8">
    <source>
        <dbReference type="PROSITE" id="PS51192"/>
    </source>
</evidence>
<dbReference type="InterPro" id="IPR050496">
    <property type="entry name" value="SNF2_RAD54_helicase_repair"/>
</dbReference>
<comment type="subcellular location">
    <subcellularLocation>
        <location evidence="1">Nucleus</location>
    </subcellularLocation>
</comment>
<dbReference type="InterPro" id="IPR027417">
    <property type="entry name" value="P-loop_NTPase"/>
</dbReference>
<feature type="compositionally biased region" description="Basic and acidic residues" evidence="7">
    <location>
        <begin position="110"/>
        <end position="119"/>
    </location>
</feature>
<dbReference type="Proteomes" id="UP000759537">
    <property type="component" value="Unassembled WGS sequence"/>
</dbReference>
<feature type="compositionally biased region" description="Acidic residues" evidence="7">
    <location>
        <begin position="158"/>
        <end position="171"/>
    </location>
</feature>
<proteinExistence type="predicted"/>
<evidence type="ECO:0000256" key="2">
    <source>
        <dbReference type="ARBA" id="ARBA00022741"/>
    </source>
</evidence>
<keyword evidence="6" id="KW-0175">Coiled coil</keyword>
<dbReference type="GO" id="GO:0005634">
    <property type="term" value="C:nucleus"/>
    <property type="evidence" value="ECO:0007669"/>
    <property type="project" value="UniProtKB-SubCell"/>
</dbReference>
<feature type="compositionally biased region" description="Polar residues" evidence="7">
    <location>
        <begin position="125"/>
        <end position="136"/>
    </location>
</feature>
<accession>A0A9P5N6E7</accession>
<dbReference type="SMART" id="SM00487">
    <property type="entry name" value="DEXDc"/>
    <property type="match status" value="1"/>
</dbReference>
<keyword evidence="2" id="KW-0547">Nucleotide-binding</keyword>
<feature type="domain" description="Helicase ATP-binding" evidence="8">
    <location>
        <begin position="297"/>
        <end position="531"/>
    </location>
</feature>
<dbReference type="InterPro" id="IPR014001">
    <property type="entry name" value="Helicase_ATP-bd"/>
</dbReference>
<dbReference type="InterPro" id="IPR049730">
    <property type="entry name" value="SNF2/RAD54-like_C"/>
</dbReference>
<evidence type="ECO:0000256" key="6">
    <source>
        <dbReference type="SAM" id="Coils"/>
    </source>
</evidence>
<dbReference type="GO" id="GO:0016787">
    <property type="term" value="F:hydrolase activity"/>
    <property type="evidence" value="ECO:0007669"/>
    <property type="project" value="UniProtKB-KW"/>
</dbReference>
<feature type="coiled-coil region" evidence="6">
    <location>
        <begin position="989"/>
        <end position="1016"/>
    </location>
</feature>
<feature type="compositionally biased region" description="Basic and acidic residues" evidence="7">
    <location>
        <begin position="351"/>
        <end position="361"/>
    </location>
</feature>
<dbReference type="Pfam" id="PF00271">
    <property type="entry name" value="Helicase_C"/>
    <property type="match status" value="1"/>
</dbReference>
<sequence>MAAGGGKAKGYANRVLHSISSPPEPDSDPEFTAGAFIYADDPPRKNRRFRSGARHPSSRHVKRTRRSEFRNDNGANAQRSHKSMSQNPLLDFFNESLGLEVDTSDEELEERVNDEHPDVELAEDSGSSNDLENEPSSPIIPKFTIPPSRAPSRKPEAVGDEESVTEPESEGELSAIKSKRKALELGLSIPPAKRPETAECSVTESESDFDVISPSRLPASASALARSMEDLRGSSSTDDSVTESESDDGLPAEALGDYLNATPADAFVLDVKHHIRVPPSLSKCLRSYQREGVQFLFQRYVLGRGAILGDDMGLGKTIQVISFLSALMRKSGTPSDRERRRNRVSQLQDSSEWHDGRKLPPPDDKWPTALIVAPSSVVNVWTREFDKWGYFEVGAYIGTQGERERVLNDFILGRLDVVVTSFDTARRSVSFLDNLPWTVLVVDEAHRLKNPKSSTTRALASFYWPESHTIPDHVAELTPASETRSSALGSLWAQSSTPIPRTGPIRVALTGTAIQNSYMELWTLLDWVNPGSVGTERQWKKMVAKPLAAGQARGCKEEERLRANGTAEILRDKLLPLYFLRRTKDIIKDQLPKKYDEVVFCPLTEIQVEVYKQILGMEAVQNMIKKDELCDCGNGKRRKECCHPFVAGDLFKYMSALIKVSNHLALILPAHTDTPEQTARNRELAEVAFPNGTAPKYGPAILLSAFCGKWKVLETLLQEWHRDPTNKVLIFTKSVKLLEMLEFHLKGRHYGFVKLEGSTKQEDRMPLIDRFQNEADIFIFLISTLAGGTGLNLTAANKVVVFDPNWNPAHDLQAMDRAYRFGQTRDVFVYRLLGAGSIEELIYARQVYKQQQMAIGYNASVQTRYFSGVSGDKNRQGELFGLKNIFALHEDNWSTKMAIEHANIVNLDWALAHMDAVKSKKTRRKTGTAEDWVYEAEMKDTGEDADLKGLGALLLDDSVPEVIKDGVTKILENRGIKYSHRNDDILVPNTIEEEQMKKARKERRRREKKAKELEALTEPEIEWPPKRPHHTRPPSPRTKLCQRQIALIELGMIESPEDLPAFAQSFVKKTPKEQTELLATLDVHGAARTRSQ</sequence>
<dbReference type="Pfam" id="PF00176">
    <property type="entry name" value="SNF2-rel_dom"/>
    <property type="match status" value="2"/>
</dbReference>
<dbReference type="GO" id="GO:0005524">
    <property type="term" value="F:ATP binding"/>
    <property type="evidence" value="ECO:0007669"/>
    <property type="project" value="InterPro"/>
</dbReference>
<dbReference type="OrthoDB" id="413460at2759"/>
<dbReference type="EMBL" id="WHVB01000001">
    <property type="protein sequence ID" value="KAF8487186.1"/>
    <property type="molecule type" value="Genomic_DNA"/>
</dbReference>
<dbReference type="AlphaFoldDB" id="A0A9P5N6E7"/>
<keyword evidence="3 10" id="KW-0378">Hydrolase</keyword>
<name>A0A9P5N6E7_9AGAM</name>
<feature type="compositionally biased region" description="Polar residues" evidence="7">
    <location>
        <begin position="73"/>
        <end position="88"/>
    </location>
</feature>
<evidence type="ECO:0000256" key="1">
    <source>
        <dbReference type="ARBA" id="ARBA00004123"/>
    </source>
</evidence>
<keyword evidence="11" id="KW-1185">Reference proteome</keyword>
<dbReference type="InterPro" id="IPR001650">
    <property type="entry name" value="Helicase_C-like"/>
</dbReference>
<dbReference type="PANTHER" id="PTHR45629">
    <property type="entry name" value="SNF2/RAD54 FAMILY MEMBER"/>
    <property type="match status" value="1"/>
</dbReference>
<reference evidence="10" key="1">
    <citation type="submission" date="2019-10" db="EMBL/GenBank/DDBJ databases">
        <authorList>
            <consortium name="DOE Joint Genome Institute"/>
            <person name="Kuo A."/>
            <person name="Miyauchi S."/>
            <person name="Kiss E."/>
            <person name="Drula E."/>
            <person name="Kohler A."/>
            <person name="Sanchez-Garcia M."/>
            <person name="Andreopoulos B."/>
            <person name="Barry K.W."/>
            <person name="Bonito G."/>
            <person name="Buee M."/>
            <person name="Carver A."/>
            <person name="Chen C."/>
            <person name="Cichocki N."/>
            <person name="Clum A."/>
            <person name="Culley D."/>
            <person name="Crous P.W."/>
            <person name="Fauchery L."/>
            <person name="Girlanda M."/>
            <person name="Hayes R."/>
            <person name="Keri Z."/>
            <person name="LaButti K."/>
            <person name="Lipzen A."/>
            <person name="Lombard V."/>
            <person name="Magnuson J."/>
            <person name="Maillard F."/>
            <person name="Morin E."/>
            <person name="Murat C."/>
            <person name="Nolan M."/>
            <person name="Ohm R."/>
            <person name="Pangilinan J."/>
            <person name="Pereira M."/>
            <person name="Perotto S."/>
            <person name="Peter M."/>
            <person name="Riley R."/>
            <person name="Sitrit Y."/>
            <person name="Stielow B."/>
            <person name="Szollosi G."/>
            <person name="Zifcakova L."/>
            <person name="Stursova M."/>
            <person name="Spatafora J.W."/>
            <person name="Tedersoo L."/>
            <person name="Vaario L.-M."/>
            <person name="Yamada A."/>
            <person name="Yan M."/>
            <person name="Wang P."/>
            <person name="Xu J."/>
            <person name="Bruns T."/>
            <person name="Baldrian P."/>
            <person name="Vilgalys R."/>
            <person name="Henrissat B."/>
            <person name="Grigoriev I.V."/>
            <person name="Hibbett D."/>
            <person name="Nagy L.G."/>
            <person name="Martin F.M."/>
        </authorList>
    </citation>
    <scope>NUCLEOTIDE SEQUENCE</scope>
    <source>
        <strain evidence="10">Prilba</strain>
    </source>
</reference>
<evidence type="ECO:0000313" key="11">
    <source>
        <dbReference type="Proteomes" id="UP000759537"/>
    </source>
</evidence>
<evidence type="ECO:0000256" key="3">
    <source>
        <dbReference type="ARBA" id="ARBA00022801"/>
    </source>
</evidence>
<dbReference type="FunFam" id="3.40.50.10810:FF:000019">
    <property type="entry name" value="DNA excision repair protein ERCC-6-like 2 isoform X1"/>
    <property type="match status" value="1"/>
</dbReference>
<dbReference type="PANTHER" id="PTHR45629:SF7">
    <property type="entry name" value="DNA EXCISION REPAIR PROTEIN ERCC-6-RELATED"/>
    <property type="match status" value="1"/>
</dbReference>
<feature type="domain" description="Helicase C-terminal" evidence="9">
    <location>
        <begin position="712"/>
        <end position="867"/>
    </location>
</feature>
<comment type="caution">
    <text evidence="10">The sequence shown here is derived from an EMBL/GenBank/DDBJ whole genome shotgun (WGS) entry which is preliminary data.</text>
</comment>
<dbReference type="PROSITE" id="PS51192">
    <property type="entry name" value="HELICASE_ATP_BIND_1"/>
    <property type="match status" value="1"/>
</dbReference>
<dbReference type="CDD" id="cd18793">
    <property type="entry name" value="SF2_C_SNF"/>
    <property type="match status" value="1"/>
</dbReference>